<dbReference type="Proteomes" id="UP001139311">
    <property type="component" value="Unassembled WGS sequence"/>
</dbReference>
<evidence type="ECO:0000313" key="3">
    <source>
        <dbReference type="Proteomes" id="UP001139311"/>
    </source>
</evidence>
<evidence type="ECO:0000313" key="2">
    <source>
        <dbReference type="EMBL" id="MCB4824490.1"/>
    </source>
</evidence>
<sequence length="114" mass="12659">MGGNSDEPQAEGRQWLSRRGKRDRDRGWALGRGTAGQILYFARVPAGLAVVVMMGAGRRILRHVAVCDAVVRRVLLRWRGGRGVPHRGARQGEQGQREQARNGLPEPAHARRHP</sequence>
<feature type="region of interest" description="Disordered" evidence="1">
    <location>
        <begin position="1"/>
        <end position="28"/>
    </location>
</feature>
<organism evidence="2 3">
    <name type="scientific">Roseicella aerolata</name>
    <dbReference type="NCBI Taxonomy" id="2883479"/>
    <lineage>
        <taxon>Bacteria</taxon>
        <taxon>Pseudomonadati</taxon>
        <taxon>Pseudomonadota</taxon>
        <taxon>Alphaproteobacteria</taxon>
        <taxon>Acetobacterales</taxon>
        <taxon>Roseomonadaceae</taxon>
        <taxon>Roseicella</taxon>
    </lineage>
</organism>
<dbReference type="RefSeq" id="WP_226612231.1">
    <property type="nucleotide sequence ID" value="NZ_JAJAQI010000044.1"/>
</dbReference>
<dbReference type="AlphaFoldDB" id="A0A9X1IH69"/>
<gene>
    <name evidence="2" type="ORF">LHA35_22425</name>
</gene>
<name>A0A9X1IH69_9PROT</name>
<proteinExistence type="predicted"/>
<accession>A0A9X1IH69</accession>
<evidence type="ECO:0000256" key="1">
    <source>
        <dbReference type="SAM" id="MobiDB-lite"/>
    </source>
</evidence>
<feature type="region of interest" description="Disordered" evidence="1">
    <location>
        <begin position="82"/>
        <end position="114"/>
    </location>
</feature>
<dbReference type="EMBL" id="JAJAQI010000044">
    <property type="protein sequence ID" value="MCB4824490.1"/>
    <property type="molecule type" value="Genomic_DNA"/>
</dbReference>
<comment type="caution">
    <text evidence="2">The sequence shown here is derived from an EMBL/GenBank/DDBJ whole genome shotgun (WGS) entry which is preliminary data.</text>
</comment>
<keyword evidence="3" id="KW-1185">Reference proteome</keyword>
<protein>
    <submittedName>
        <fullName evidence="2">Uncharacterized protein</fullName>
    </submittedName>
</protein>
<reference evidence="2" key="1">
    <citation type="submission" date="2021-10" db="EMBL/GenBank/DDBJ databases">
        <title>Roseicella aerolatum sp. nov., isolated from aerosols of e-waste dismantling site.</title>
        <authorList>
            <person name="Qin T."/>
        </authorList>
    </citation>
    <scope>NUCLEOTIDE SEQUENCE</scope>
    <source>
        <strain evidence="2">GB24</strain>
    </source>
</reference>